<evidence type="ECO:0000313" key="3">
    <source>
        <dbReference type="EnsemblMetazoa" id="ASIC017502-PA"/>
    </source>
</evidence>
<organism evidence="2">
    <name type="scientific">Anopheles sinensis</name>
    <name type="common">Mosquito</name>
    <dbReference type="NCBI Taxonomy" id="74873"/>
    <lineage>
        <taxon>Eukaryota</taxon>
        <taxon>Metazoa</taxon>
        <taxon>Ecdysozoa</taxon>
        <taxon>Arthropoda</taxon>
        <taxon>Hexapoda</taxon>
        <taxon>Insecta</taxon>
        <taxon>Pterygota</taxon>
        <taxon>Neoptera</taxon>
        <taxon>Endopterygota</taxon>
        <taxon>Diptera</taxon>
        <taxon>Nematocera</taxon>
        <taxon>Culicoidea</taxon>
        <taxon>Culicidae</taxon>
        <taxon>Anophelinae</taxon>
        <taxon>Anopheles</taxon>
    </lineage>
</organism>
<reference evidence="2 4" key="1">
    <citation type="journal article" date="2014" name="BMC Genomics">
        <title>Genome sequence of Anopheles sinensis provides insight into genetics basis of mosquito competence for malaria parasites.</title>
        <authorList>
            <person name="Zhou D."/>
            <person name="Zhang D."/>
            <person name="Ding G."/>
            <person name="Shi L."/>
            <person name="Hou Q."/>
            <person name="Ye Y."/>
            <person name="Xu Y."/>
            <person name="Zhou H."/>
            <person name="Xiong C."/>
            <person name="Li S."/>
            <person name="Yu J."/>
            <person name="Hong S."/>
            <person name="Yu X."/>
            <person name="Zou P."/>
            <person name="Chen C."/>
            <person name="Chang X."/>
            <person name="Wang W."/>
            <person name="Lv Y."/>
            <person name="Sun Y."/>
            <person name="Ma L."/>
            <person name="Shen B."/>
            <person name="Zhu C."/>
        </authorList>
    </citation>
    <scope>NUCLEOTIDE SEQUENCE [LARGE SCALE GENOMIC DNA]</scope>
</reference>
<dbReference type="AlphaFoldDB" id="A0A084WGQ7"/>
<sequence length="90" mass="10360">MTLEQRHHHSEFVHFSAPAKKRRKEGEGVACEVARRRKINASNKISIRAESGSWQRLPPLHTGRVSSAFSITLKKLQVSVSWKVAKERWQ</sequence>
<evidence type="ECO:0000313" key="4">
    <source>
        <dbReference type="Proteomes" id="UP000030765"/>
    </source>
</evidence>
<protein>
    <submittedName>
        <fullName evidence="2 3">Uncharacterized protein</fullName>
    </submittedName>
</protein>
<evidence type="ECO:0000313" key="2">
    <source>
        <dbReference type="EMBL" id="KFB49401.1"/>
    </source>
</evidence>
<dbReference type="EMBL" id="ATLV01023682">
    <property type="status" value="NOT_ANNOTATED_CDS"/>
    <property type="molecule type" value="Genomic_DNA"/>
</dbReference>
<name>A0A084WGQ7_ANOSI</name>
<proteinExistence type="predicted"/>
<keyword evidence="4" id="KW-1185">Reference proteome</keyword>
<dbReference type="EMBL" id="KE525345">
    <property type="protein sequence ID" value="KFB49401.1"/>
    <property type="molecule type" value="Genomic_DNA"/>
</dbReference>
<dbReference type="Proteomes" id="UP000030765">
    <property type="component" value="Unassembled WGS sequence"/>
</dbReference>
<dbReference type="VEuPathDB" id="VectorBase:ASIC017502"/>
<feature type="region of interest" description="Disordered" evidence="1">
    <location>
        <begin position="1"/>
        <end position="29"/>
    </location>
</feature>
<accession>A0A084WGQ7</accession>
<dbReference type="EnsemblMetazoa" id="ASIC017502-RA">
    <property type="protein sequence ID" value="ASIC017502-PA"/>
    <property type="gene ID" value="ASIC017502"/>
</dbReference>
<reference evidence="3" key="2">
    <citation type="submission" date="2020-05" db="UniProtKB">
        <authorList>
            <consortium name="EnsemblMetazoa"/>
        </authorList>
    </citation>
    <scope>IDENTIFICATION</scope>
</reference>
<gene>
    <name evidence="2" type="ORF">ZHAS_00017502</name>
</gene>
<evidence type="ECO:0000256" key="1">
    <source>
        <dbReference type="SAM" id="MobiDB-lite"/>
    </source>
</evidence>